<dbReference type="GO" id="GO:0005524">
    <property type="term" value="F:ATP binding"/>
    <property type="evidence" value="ECO:0007669"/>
    <property type="project" value="UniProtKB-KW"/>
</dbReference>
<dbReference type="PANTHER" id="PTHR21403:SF8">
    <property type="entry name" value="ATP PHOSPHORIBOSYLTRANSFERASE"/>
    <property type="match status" value="1"/>
</dbReference>
<dbReference type="EMBL" id="NVQC01000018">
    <property type="protein sequence ID" value="PTL36070.1"/>
    <property type="molecule type" value="Genomic_DNA"/>
</dbReference>
<evidence type="ECO:0000256" key="2">
    <source>
        <dbReference type="ARBA" id="ARBA00004496"/>
    </source>
</evidence>
<keyword evidence="9 15" id="KW-0328">Glycosyltransferase</keyword>
<evidence type="ECO:0000256" key="6">
    <source>
        <dbReference type="ARBA" id="ARBA00020998"/>
    </source>
</evidence>
<evidence type="ECO:0000256" key="4">
    <source>
        <dbReference type="ARBA" id="ARBA00009489"/>
    </source>
</evidence>
<reference evidence="17 18" key="1">
    <citation type="submission" date="2017-09" db="EMBL/GenBank/DDBJ databases">
        <title>Bloom of a denitrifying methanotroph, Candidatus Methylomirabilis limnetica, in a deep stratified lake.</title>
        <authorList>
            <person name="Graf J.S."/>
            <person name="Marchant H.K."/>
            <person name="Tienken D."/>
            <person name="Hach P.F."/>
            <person name="Brand A."/>
            <person name="Schubert C.J."/>
            <person name="Kuypers M.M."/>
            <person name="Milucka J."/>
        </authorList>
    </citation>
    <scope>NUCLEOTIDE SEQUENCE [LARGE SCALE GENOMIC DNA]</scope>
    <source>
        <strain evidence="17 18">Zug</strain>
    </source>
</reference>
<dbReference type="NCBIfam" id="TIGR00070">
    <property type="entry name" value="hisG"/>
    <property type="match status" value="1"/>
</dbReference>
<dbReference type="OrthoDB" id="9801867at2"/>
<comment type="pathway">
    <text evidence="3 15">Amino-acid biosynthesis; L-histidine biosynthesis; L-histidine from 5-phospho-alpha-D-ribose 1-diphosphate: step 1/9.</text>
</comment>
<dbReference type="InterPro" id="IPR018198">
    <property type="entry name" value="ATP_PRibTrfase_CS"/>
</dbReference>
<dbReference type="EC" id="2.4.2.17" evidence="5 15"/>
<evidence type="ECO:0000313" key="18">
    <source>
        <dbReference type="Proteomes" id="UP000241436"/>
    </source>
</evidence>
<feature type="domain" description="ATP phosphoribosyltransferase catalytic" evidence="16">
    <location>
        <begin position="58"/>
        <end position="213"/>
    </location>
</feature>
<dbReference type="HAMAP" id="MF_01018">
    <property type="entry name" value="HisG_Short"/>
    <property type="match status" value="1"/>
</dbReference>
<evidence type="ECO:0000256" key="13">
    <source>
        <dbReference type="ARBA" id="ARBA00023102"/>
    </source>
</evidence>
<evidence type="ECO:0000313" key="17">
    <source>
        <dbReference type="EMBL" id="PTL36070.1"/>
    </source>
</evidence>
<organism evidence="17 18">
    <name type="scientific">Candidatus Methylomirabilis limnetica</name>
    <dbReference type="NCBI Taxonomy" id="2033718"/>
    <lineage>
        <taxon>Bacteria</taxon>
        <taxon>Candidatus Methylomirabilota</taxon>
        <taxon>Candidatus Methylomirabilia</taxon>
        <taxon>Candidatus Methylomirabilales</taxon>
        <taxon>Candidatus Methylomirabilaceae</taxon>
        <taxon>Candidatus Methylomirabilis</taxon>
    </lineage>
</organism>
<evidence type="ECO:0000259" key="16">
    <source>
        <dbReference type="Pfam" id="PF01634"/>
    </source>
</evidence>
<gene>
    <name evidence="15" type="primary">hisG</name>
    <name evidence="17" type="ORF">CLG94_06460</name>
</gene>
<keyword evidence="13 15" id="KW-0368">Histidine biosynthesis</keyword>
<dbReference type="PANTHER" id="PTHR21403">
    <property type="entry name" value="ATP PHOSPHORIBOSYLTRANSFERASE ATP-PRTASE"/>
    <property type="match status" value="1"/>
</dbReference>
<dbReference type="GO" id="GO:0000105">
    <property type="term" value="P:L-histidine biosynthetic process"/>
    <property type="evidence" value="ECO:0007669"/>
    <property type="project" value="UniProtKB-UniRule"/>
</dbReference>
<dbReference type="InterPro" id="IPR013820">
    <property type="entry name" value="ATP_PRibTrfase_cat"/>
</dbReference>
<reference evidence="18" key="2">
    <citation type="journal article" date="2018" name="Environ. Microbiol.">
        <title>Bloom of a denitrifying methanotroph, 'Candidatus Methylomirabilis limnetica', in a deep stratified lake.</title>
        <authorList>
            <person name="Graf J.S."/>
            <person name="Mayr M.J."/>
            <person name="Marchant H.K."/>
            <person name="Tienken D."/>
            <person name="Hach P.F."/>
            <person name="Brand A."/>
            <person name="Schubert C.J."/>
            <person name="Kuypers M.M."/>
            <person name="Milucka J."/>
        </authorList>
    </citation>
    <scope>NUCLEOTIDE SEQUENCE [LARGE SCALE GENOMIC DNA]</scope>
    <source>
        <strain evidence="18">Zug</strain>
    </source>
</reference>
<proteinExistence type="inferred from homology"/>
<dbReference type="RefSeq" id="WP_107562061.1">
    <property type="nucleotide sequence ID" value="NZ_NVQC01000018.1"/>
</dbReference>
<protein>
    <recommendedName>
        <fullName evidence="6 15">ATP phosphoribosyltransferase</fullName>
        <shortName evidence="15">ATP-PRT</shortName>
        <shortName evidence="15">ATP-PRTase</shortName>
        <ecNumber evidence="5 15">2.4.2.17</ecNumber>
    </recommendedName>
</protein>
<keyword evidence="7 15" id="KW-0963">Cytoplasm</keyword>
<evidence type="ECO:0000256" key="10">
    <source>
        <dbReference type="ARBA" id="ARBA00022679"/>
    </source>
</evidence>
<comment type="similarity">
    <text evidence="4 15">Belongs to the ATP phosphoribosyltransferase family. Short subfamily.</text>
</comment>
<dbReference type="GO" id="GO:0003879">
    <property type="term" value="F:ATP phosphoribosyltransferase activity"/>
    <property type="evidence" value="ECO:0007669"/>
    <property type="project" value="UniProtKB-UniRule"/>
</dbReference>
<dbReference type="InterPro" id="IPR001348">
    <property type="entry name" value="ATP_PRibTrfase_HisG"/>
</dbReference>
<dbReference type="Proteomes" id="UP000241436">
    <property type="component" value="Unassembled WGS sequence"/>
</dbReference>
<evidence type="ECO:0000256" key="7">
    <source>
        <dbReference type="ARBA" id="ARBA00022490"/>
    </source>
</evidence>
<comment type="catalytic activity">
    <reaction evidence="1 15">
        <text>1-(5-phospho-beta-D-ribosyl)-ATP + diphosphate = 5-phospho-alpha-D-ribose 1-diphosphate + ATP</text>
        <dbReference type="Rhea" id="RHEA:18473"/>
        <dbReference type="ChEBI" id="CHEBI:30616"/>
        <dbReference type="ChEBI" id="CHEBI:33019"/>
        <dbReference type="ChEBI" id="CHEBI:58017"/>
        <dbReference type="ChEBI" id="CHEBI:73183"/>
        <dbReference type="EC" id="2.4.2.17"/>
    </reaction>
</comment>
<dbReference type="GO" id="GO:0005737">
    <property type="term" value="C:cytoplasm"/>
    <property type="evidence" value="ECO:0007669"/>
    <property type="project" value="UniProtKB-SubCell"/>
</dbReference>
<keyword evidence="8 15" id="KW-0028">Amino-acid biosynthesis</keyword>
<evidence type="ECO:0000256" key="9">
    <source>
        <dbReference type="ARBA" id="ARBA00022676"/>
    </source>
</evidence>
<dbReference type="FunFam" id="3.40.190.10:FF:000008">
    <property type="entry name" value="ATP phosphoribosyltransferase"/>
    <property type="match status" value="1"/>
</dbReference>
<accession>A0A2T4TY91</accession>
<comment type="domain">
    <text evidence="15">Lacks the C-terminal regulatory region which is replaced by HisZ.</text>
</comment>
<evidence type="ECO:0000256" key="3">
    <source>
        <dbReference type="ARBA" id="ARBA00004667"/>
    </source>
</evidence>
<name>A0A2T4TY91_9BACT</name>
<dbReference type="InterPro" id="IPR024893">
    <property type="entry name" value="ATP_PRibTrfase_HisG_short"/>
</dbReference>
<comment type="caution">
    <text evidence="17">The sequence shown here is derived from an EMBL/GenBank/DDBJ whole genome shotgun (WGS) entry which is preliminary data.</text>
</comment>
<evidence type="ECO:0000256" key="12">
    <source>
        <dbReference type="ARBA" id="ARBA00022840"/>
    </source>
</evidence>
<evidence type="ECO:0000256" key="14">
    <source>
        <dbReference type="ARBA" id="ARBA00024861"/>
    </source>
</evidence>
<keyword evidence="18" id="KW-1185">Reference proteome</keyword>
<keyword evidence="11 15" id="KW-0547">Nucleotide-binding</keyword>
<dbReference type="AlphaFoldDB" id="A0A2T4TY91"/>
<dbReference type="PROSITE" id="PS01316">
    <property type="entry name" value="ATP_P_PHORIBOSYLTR"/>
    <property type="match status" value="1"/>
</dbReference>
<dbReference type="SUPFAM" id="SSF53850">
    <property type="entry name" value="Periplasmic binding protein-like II"/>
    <property type="match status" value="1"/>
</dbReference>
<sequence length="225" mass="25316">MEPTNNDVIAIALPKGRLLTPILELFEGIGFPCVKVFSDSRRLIYEDRDRQLRFLILRPADIPTYVERGAADMGIAGKDQLLEQRRDVYEPLDLRFGACRLVVAEPAELHKQDDPHSWSNLRVATKYPNLAEAYFSRKGIQAEIIKLTGSLELAPLVGLAERIIDLVETGQTLKENGLVEVEEIVKSTARLIVNRASLKTKYRRVQDLVEKMRAQVEAHTAGARA</sequence>
<evidence type="ECO:0000256" key="8">
    <source>
        <dbReference type="ARBA" id="ARBA00022605"/>
    </source>
</evidence>
<evidence type="ECO:0000256" key="1">
    <source>
        <dbReference type="ARBA" id="ARBA00000915"/>
    </source>
</evidence>
<keyword evidence="10 15" id="KW-0808">Transferase</keyword>
<dbReference type="CDD" id="cd13595">
    <property type="entry name" value="PBP2_HisGs"/>
    <property type="match status" value="1"/>
</dbReference>
<evidence type="ECO:0000256" key="5">
    <source>
        <dbReference type="ARBA" id="ARBA00011946"/>
    </source>
</evidence>
<dbReference type="UniPathway" id="UPA00031">
    <property type="reaction ID" value="UER00006"/>
</dbReference>
<comment type="subunit">
    <text evidence="15">Heteromultimer composed of HisG and HisZ subunits.</text>
</comment>
<evidence type="ECO:0000256" key="11">
    <source>
        <dbReference type="ARBA" id="ARBA00022741"/>
    </source>
</evidence>
<comment type="function">
    <text evidence="14 15">Catalyzes the condensation of ATP and 5-phosphoribose 1-diphosphate to form N'-(5'-phosphoribosyl)-ATP (PR-ATP). Has a crucial role in the pathway because the rate of histidine biosynthesis seems to be controlled primarily by regulation of HisG enzymatic activity.</text>
</comment>
<dbReference type="Pfam" id="PF01634">
    <property type="entry name" value="HisG"/>
    <property type="match status" value="1"/>
</dbReference>
<keyword evidence="12 15" id="KW-0067">ATP-binding</keyword>
<comment type="subcellular location">
    <subcellularLocation>
        <location evidence="2 15">Cytoplasm</location>
    </subcellularLocation>
</comment>
<evidence type="ECO:0000256" key="15">
    <source>
        <dbReference type="HAMAP-Rule" id="MF_01018"/>
    </source>
</evidence>
<dbReference type="Gene3D" id="3.40.190.10">
    <property type="entry name" value="Periplasmic binding protein-like II"/>
    <property type="match status" value="2"/>
</dbReference>